<dbReference type="Pfam" id="PF02604">
    <property type="entry name" value="PhdYeFM_antitox"/>
    <property type="match status" value="1"/>
</dbReference>
<gene>
    <name evidence="3" type="ORF">IFK94_04790</name>
</gene>
<comment type="similarity">
    <text evidence="1 2">Belongs to the phD/YefM antitoxin family.</text>
</comment>
<proteinExistence type="inferred from homology"/>
<dbReference type="Gene3D" id="3.40.1620.10">
    <property type="entry name" value="YefM-like domain"/>
    <property type="match status" value="1"/>
</dbReference>
<evidence type="ECO:0000256" key="1">
    <source>
        <dbReference type="ARBA" id="ARBA00009981"/>
    </source>
</evidence>
<evidence type="ECO:0000313" key="4">
    <source>
        <dbReference type="Proteomes" id="UP000648239"/>
    </source>
</evidence>
<comment type="caution">
    <text evidence="3">The sequence shown here is derived from an EMBL/GenBank/DDBJ whole genome shotgun (WGS) entry which is preliminary data.</text>
</comment>
<comment type="function">
    <text evidence="2">Antitoxin component of a type II toxin-antitoxin (TA) system.</text>
</comment>
<dbReference type="NCBIfam" id="TIGR01552">
    <property type="entry name" value="phd_fam"/>
    <property type="match status" value="1"/>
</dbReference>
<evidence type="ECO:0000313" key="3">
    <source>
        <dbReference type="EMBL" id="MBD3867426.1"/>
    </source>
</evidence>
<dbReference type="InterPro" id="IPR006442">
    <property type="entry name" value="Antitoxin_Phd/YefM"/>
</dbReference>
<dbReference type="EMBL" id="JACXWD010000010">
    <property type="protein sequence ID" value="MBD3867426.1"/>
    <property type="molecule type" value="Genomic_DNA"/>
</dbReference>
<evidence type="ECO:0000256" key="2">
    <source>
        <dbReference type="RuleBase" id="RU362080"/>
    </source>
</evidence>
<dbReference type="Proteomes" id="UP000648239">
    <property type="component" value="Unassembled WGS sequence"/>
</dbReference>
<sequence>MKQKLRVSKDILPLGEFKAKASQVLRDLHESRRAIVITQNGRPAAVLITPEDFDLLHEKERFLEAVQEGMEDVAAGRVTDNRYLAKKYDLDPGSVHEP</sequence>
<dbReference type="PANTHER" id="PTHR33713">
    <property type="entry name" value="ANTITOXIN YAFN-RELATED"/>
    <property type="match status" value="1"/>
</dbReference>
<dbReference type="InterPro" id="IPR051405">
    <property type="entry name" value="phD/YefM_antitoxin"/>
</dbReference>
<reference evidence="3 4" key="1">
    <citation type="submission" date="2020-08" db="EMBL/GenBank/DDBJ databases">
        <title>Acidobacteriota in marine sediments use diverse sulfur dissimilation pathways.</title>
        <authorList>
            <person name="Wasmund K."/>
        </authorList>
    </citation>
    <scope>NUCLEOTIDE SEQUENCE [LARGE SCALE GENOMIC DNA]</scope>
    <source>
        <strain evidence="3">MAG AM4</strain>
    </source>
</reference>
<name>A0A8J7C2C6_9BACT</name>
<organism evidence="3 4">
    <name type="scientific">Candidatus Polarisedimenticola svalbardensis</name>
    <dbReference type="NCBI Taxonomy" id="2886004"/>
    <lineage>
        <taxon>Bacteria</taxon>
        <taxon>Pseudomonadati</taxon>
        <taxon>Acidobacteriota</taxon>
        <taxon>Candidatus Polarisedimenticolia</taxon>
        <taxon>Candidatus Polarisedimenticolales</taxon>
        <taxon>Candidatus Polarisedimenticolaceae</taxon>
        <taxon>Candidatus Polarisedimenticola</taxon>
    </lineage>
</organism>
<dbReference type="PANTHER" id="PTHR33713:SF6">
    <property type="entry name" value="ANTITOXIN YEFM"/>
    <property type="match status" value="1"/>
</dbReference>
<accession>A0A8J7C2C6</accession>
<protein>
    <recommendedName>
        <fullName evidence="2">Antitoxin</fullName>
    </recommendedName>
</protein>
<dbReference type="InterPro" id="IPR036165">
    <property type="entry name" value="YefM-like_sf"/>
</dbReference>
<dbReference type="SUPFAM" id="SSF143120">
    <property type="entry name" value="YefM-like"/>
    <property type="match status" value="1"/>
</dbReference>
<dbReference type="AlphaFoldDB" id="A0A8J7C2C6"/>